<feature type="signal peptide" evidence="1">
    <location>
        <begin position="1"/>
        <end position="17"/>
    </location>
</feature>
<protein>
    <submittedName>
        <fullName evidence="2">Uncharacterized protein</fullName>
    </submittedName>
</protein>
<keyword evidence="1" id="KW-0732">Signal</keyword>
<name>A0ABD2HQF6_HETSC</name>
<dbReference type="CDD" id="cd16448">
    <property type="entry name" value="RING-H2"/>
    <property type="match status" value="1"/>
</dbReference>
<evidence type="ECO:0000313" key="2">
    <source>
        <dbReference type="EMBL" id="KAL3067888.1"/>
    </source>
</evidence>
<organism evidence="2 3">
    <name type="scientific">Heterodera schachtii</name>
    <name type="common">Sugarbeet cyst nematode worm</name>
    <name type="synonym">Tylenchus schachtii</name>
    <dbReference type="NCBI Taxonomy" id="97005"/>
    <lineage>
        <taxon>Eukaryota</taxon>
        <taxon>Metazoa</taxon>
        <taxon>Ecdysozoa</taxon>
        <taxon>Nematoda</taxon>
        <taxon>Chromadorea</taxon>
        <taxon>Rhabditida</taxon>
        <taxon>Tylenchina</taxon>
        <taxon>Tylenchomorpha</taxon>
        <taxon>Tylenchoidea</taxon>
        <taxon>Heteroderidae</taxon>
        <taxon>Heteroderinae</taxon>
        <taxon>Heterodera</taxon>
    </lineage>
</organism>
<evidence type="ECO:0000256" key="1">
    <source>
        <dbReference type="SAM" id="SignalP"/>
    </source>
</evidence>
<sequence length="374" mass="42858">MLFKLFLPFSILCGLNGINLKLKIVTTKSNLIKNEKGAKLQEQFGLDIGYEHKVTKLPDNNYMDPRGFVKMPTIEKVPSDLVFEVDLGPEAELAVYVQLKILWTSIELGMKLKTLSRVVKLKIYKPDYGKIYQLNLGQAGYSKINFSGQLSLDKPIREDEAIVAFVDVPLMSESANETSQKIDKFCSLFSLGCKTFIKNGTKLDKNRNGDFNLSYNIPVDLSKFYGKQMLALTINIYKLKTYIENEKTNLGNCPICLNSFCSKEKITKFQHTFHLDRIKNWMLCYGETCPKCNLELVATKVINIEPCFSKVNLTFNPYSLITQIADQKENGYNSFVKKQAQLTIKRIDEEQRKLKNEIQNRSFQLKINKGELRC</sequence>
<dbReference type="AlphaFoldDB" id="A0ABD2HQF6"/>
<dbReference type="Gene3D" id="3.30.40.10">
    <property type="entry name" value="Zinc/RING finger domain, C3HC4 (zinc finger)"/>
    <property type="match status" value="1"/>
</dbReference>
<gene>
    <name evidence="2" type="ORF">niasHS_016477</name>
</gene>
<feature type="chain" id="PRO_5044876531" evidence="1">
    <location>
        <begin position="18"/>
        <end position="374"/>
    </location>
</feature>
<reference evidence="2 3" key="1">
    <citation type="submission" date="2024-10" db="EMBL/GenBank/DDBJ databases">
        <authorList>
            <person name="Kim D."/>
        </authorList>
    </citation>
    <scope>NUCLEOTIDE SEQUENCE [LARGE SCALE GENOMIC DNA]</scope>
    <source>
        <strain evidence="2">Taebaek</strain>
    </source>
</reference>
<dbReference type="SUPFAM" id="SSF57850">
    <property type="entry name" value="RING/U-box"/>
    <property type="match status" value="1"/>
</dbReference>
<dbReference type="Proteomes" id="UP001620645">
    <property type="component" value="Unassembled WGS sequence"/>
</dbReference>
<dbReference type="InterPro" id="IPR013083">
    <property type="entry name" value="Znf_RING/FYVE/PHD"/>
</dbReference>
<accession>A0ABD2HQF6</accession>
<proteinExistence type="predicted"/>
<comment type="caution">
    <text evidence="2">The sequence shown here is derived from an EMBL/GenBank/DDBJ whole genome shotgun (WGS) entry which is preliminary data.</text>
</comment>
<dbReference type="EMBL" id="JBICCN010000457">
    <property type="protein sequence ID" value="KAL3067888.1"/>
    <property type="molecule type" value="Genomic_DNA"/>
</dbReference>
<evidence type="ECO:0000313" key="3">
    <source>
        <dbReference type="Proteomes" id="UP001620645"/>
    </source>
</evidence>
<keyword evidence="3" id="KW-1185">Reference proteome</keyword>